<evidence type="ECO:0000313" key="2">
    <source>
        <dbReference type="Proteomes" id="UP001065298"/>
    </source>
</evidence>
<evidence type="ECO:0000313" key="1">
    <source>
        <dbReference type="EMBL" id="KAI8663246.1"/>
    </source>
</evidence>
<proteinExistence type="predicted"/>
<dbReference type="EMBL" id="CM046509">
    <property type="protein sequence ID" value="KAI8663246.1"/>
    <property type="molecule type" value="Genomic_DNA"/>
</dbReference>
<keyword evidence="2" id="KW-1185">Reference proteome</keyword>
<sequence length="345" mass="38025">MTKPSTRVAIYGATGESGGLIINALLESEDAQFRYGCCDRDEYQAKDVKKDVTALARGSGDKPGYQALASRGVKIVTVDLNDAVEVIAKSLDSIDVVIAAVPPHVLEAQIPLARAAKLAGVKRFVPSSFAMALAPGGVATVQDSREKVLAEIKSLDLPYTVIEVGWWHFGFIPKLPSGRTDWAIALPDFIVNMIPGDGNMKTCLVDNLDVGRLAKIIVDDRTLNQKVMANGDVLTFNEAFDVVEQLTGEKPERKYWSAEQLDATIKQLQAATKDGEVDYVTLVGRFWLEYYYSSFIDGDNSPEGVERLGFIWAKDLYPDFKPTSFKQFFQDILDKKRTLPYAGRS</sequence>
<accession>A0ACC0QQW2</accession>
<dbReference type="Proteomes" id="UP001065298">
    <property type="component" value="Chromosome 7"/>
</dbReference>
<organism evidence="1 2">
    <name type="scientific">Fusarium keratoplasticum</name>
    <dbReference type="NCBI Taxonomy" id="1328300"/>
    <lineage>
        <taxon>Eukaryota</taxon>
        <taxon>Fungi</taxon>
        <taxon>Dikarya</taxon>
        <taxon>Ascomycota</taxon>
        <taxon>Pezizomycotina</taxon>
        <taxon>Sordariomycetes</taxon>
        <taxon>Hypocreomycetidae</taxon>
        <taxon>Hypocreales</taxon>
        <taxon>Nectriaceae</taxon>
        <taxon>Fusarium</taxon>
        <taxon>Fusarium solani species complex</taxon>
    </lineage>
</organism>
<protein>
    <submittedName>
        <fullName evidence="1">Semialdhyde-dh domain-containing protein</fullName>
    </submittedName>
</protein>
<gene>
    <name evidence="1" type="ORF">NCS57_00925000</name>
</gene>
<reference evidence="1" key="1">
    <citation type="submission" date="2022-06" db="EMBL/GenBank/DDBJ databases">
        <title>Fusarium solani species complex genomes reveal bases of compartmentalisation and animal pathogenesis.</title>
        <authorList>
            <person name="Tsai I.J."/>
        </authorList>
    </citation>
    <scope>NUCLEOTIDE SEQUENCE</scope>
    <source>
        <strain evidence="1">Fu6.1</strain>
    </source>
</reference>
<name>A0ACC0QQW2_9HYPO</name>
<comment type="caution">
    <text evidence="1">The sequence shown here is derived from an EMBL/GenBank/DDBJ whole genome shotgun (WGS) entry which is preliminary data.</text>
</comment>